<comment type="subcellular location">
    <subcellularLocation>
        <location evidence="1">Golgi apparatus membrane</location>
        <topology evidence="1">Multi-pass membrane protein</topology>
    </subcellularLocation>
</comment>
<dbReference type="GO" id="GO:0000139">
    <property type="term" value="C:Golgi membrane"/>
    <property type="evidence" value="ECO:0007669"/>
    <property type="project" value="UniProtKB-SubCell"/>
</dbReference>
<comment type="similarity">
    <text evidence="8">Belongs to the LU7TM family. TMEM87 subfamily.</text>
</comment>
<dbReference type="GO" id="GO:0032580">
    <property type="term" value="C:Golgi cisterna membrane"/>
    <property type="evidence" value="ECO:0007669"/>
    <property type="project" value="TreeGrafter"/>
</dbReference>
<dbReference type="PANTHER" id="PTHR21229:SF16">
    <property type="entry name" value="TRANSMEMBRANE PROTEIN 87B"/>
    <property type="match status" value="1"/>
</dbReference>
<reference evidence="13" key="2">
    <citation type="submission" date="2025-09" db="UniProtKB">
        <authorList>
            <consortium name="Ensembl"/>
        </authorList>
    </citation>
    <scope>IDENTIFICATION</scope>
</reference>
<feature type="transmembrane region" description="Helical" evidence="9">
    <location>
        <begin position="276"/>
        <end position="294"/>
    </location>
</feature>
<proteinExistence type="inferred from homology"/>
<evidence type="ECO:0000256" key="6">
    <source>
        <dbReference type="ARBA" id="ARBA00023136"/>
    </source>
</evidence>
<dbReference type="GeneTree" id="ENSGT00940000156844"/>
<feature type="transmembrane region" description="Helical" evidence="9">
    <location>
        <begin position="423"/>
        <end position="442"/>
    </location>
</feature>
<name>A0A674C4N5_SALTR</name>
<feature type="transmembrane region" description="Helical" evidence="9">
    <location>
        <begin position="242"/>
        <end position="264"/>
    </location>
</feature>
<reference evidence="13" key="1">
    <citation type="submission" date="2025-08" db="UniProtKB">
        <authorList>
            <consortium name="Ensembl"/>
        </authorList>
    </citation>
    <scope>IDENTIFICATION</scope>
</reference>
<evidence type="ECO:0000256" key="10">
    <source>
        <dbReference type="SAM" id="SignalP"/>
    </source>
</evidence>
<evidence type="ECO:0000256" key="9">
    <source>
        <dbReference type="SAM" id="Phobius"/>
    </source>
</evidence>
<feature type="domain" description="TMEM87A/B GOLD" evidence="12">
    <location>
        <begin position="40"/>
        <end position="213"/>
    </location>
</feature>
<dbReference type="Pfam" id="PF21901">
    <property type="entry name" value="TMEM87A-B_GOLD"/>
    <property type="match status" value="1"/>
</dbReference>
<dbReference type="InterPro" id="IPR053937">
    <property type="entry name" value="GOST_TM"/>
</dbReference>
<evidence type="ECO:0000256" key="4">
    <source>
        <dbReference type="ARBA" id="ARBA00022989"/>
    </source>
</evidence>
<feature type="chain" id="PRO_5025364928" evidence="10">
    <location>
        <begin position="36"/>
        <end position="645"/>
    </location>
</feature>
<evidence type="ECO:0000259" key="12">
    <source>
        <dbReference type="Pfam" id="PF21901"/>
    </source>
</evidence>
<feature type="transmembrane region" description="Helical" evidence="9">
    <location>
        <begin position="352"/>
        <end position="372"/>
    </location>
</feature>
<dbReference type="OMA" id="TEWPLMT"/>
<accession>A0A674C4N5</accession>
<evidence type="ECO:0000256" key="7">
    <source>
        <dbReference type="ARBA" id="ARBA00023180"/>
    </source>
</evidence>
<feature type="signal peptide" evidence="10">
    <location>
        <begin position="1"/>
        <end position="35"/>
    </location>
</feature>
<evidence type="ECO:0000256" key="8">
    <source>
        <dbReference type="ARBA" id="ARBA00044946"/>
    </source>
</evidence>
<protein>
    <submittedName>
        <fullName evidence="13">Transmembrane protein 87A-like</fullName>
    </submittedName>
</protein>
<dbReference type="Ensembl" id="ENSSTUT00000083671.1">
    <property type="protein sequence ID" value="ENSSTUP00000078562.1"/>
    <property type="gene ID" value="ENSSTUG00000034684.1"/>
</dbReference>
<evidence type="ECO:0000256" key="3">
    <source>
        <dbReference type="ARBA" id="ARBA00022729"/>
    </source>
</evidence>
<dbReference type="GO" id="GO:0042147">
    <property type="term" value="P:retrograde transport, endosome to Golgi"/>
    <property type="evidence" value="ECO:0007669"/>
    <property type="project" value="TreeGrafter"/>
</dbReference>
<sequence length="645" mass="73264">MAASVRVRTWNSKASSVKPWLLLLTGILLLGDVNSGVMAAPEPGQWSITVVNTSRPLLLRKSMYKDTDIKLKVVSFGCPEEITFTIQWYLKYYPCHNEFNNIEEMYERTPLSRGQSMDPNPLGQGECIEHKHKPLTCNNDLRYFPMLNKAKAEPRPVVPPMEGAAPGSDENYTRWTMEEYDKVGGVKNGSVSLKHDVIATTWKDGPYLLVVVIKSNKQEANWNLTVNVVMKGTHGYISITEWPLMIFYMVMCTVYILYALLWFLWAACYWKDLLRIQFWIAGVIFLGMVEKAVFCAEYENTNGVGAASPGLLIFAELISALKRTLARLLVIIVSLGYGIVKPRLGTVMHRVVGLGVLYFAFAAIEGVLRITGVRDNGPALITDIVLALMDFCIIWFIFVSLAHTIKTLKLRRNPVKLSLYRHFTNTLIFAIIASIIFMVWTTKKFRLADCQSDWLELWVDDAFWRFLFSIILLVIMFLWRPSANNQRYAFTPLMDDSDDEEIEEFLVSANLADGIKLRASNFKSETNGSAKPSGSNPDEDLKWVEENIPTSLTDVALPVLLDSDEVCIFLTRGHFCQWQNTLRIQNIKDSCSFHGMCYQVKDEQGSQPTVSQAPWMLIMAALSTSLRGWVKCRRHISVQCIQLYN</sequence>
<dbReference type="Pfam" id="PF06814">
    <property type="entry name" value="GOST_TM"/>
    <property type="match status" value="1"/>
</dbReference>
<evidence type="ECO:0000313" key="14">
    <source>
        <dbReference type="Proteomes" id="UP000472277"/>
    </source>
</evidence>
<evidence type="ECO:0000256" key="2">
    <source>
        <dbReference type="ARBA" id="ARBA00022692"/>
    </source>
</evidence>
<evidence type="ECO:0000256" key="1">
    <source>
        <dbReference type="ARBA" id="ARBA00004653"/>
    </source>
</evidence>
<feature type="transmembrane region" description="Helical" evidence="9">
    <location>
        <begin position="462"/>
        <end position="479"/>
    </location>
</feature>
<keyword evidence="5" id="KW-0333">Golgi apparatus</keyword>
<keyword evidence="3 10" id="KW-0732">Signal</keyword>
<keyword evidence="7" id="KW-0325">Glycoprotein</keyword>
<keyword evidence="14" id="KW-1185">Reference proteome</keyword>
<keyword evidence="6 9" id="KW-0472">Membrane</keyword>
<evidence type="ECO:0000313" key="13">
    <source>
        <dbReference type="Ensembl" id="ENSSTUP00000078562.1"/>
    </source>
</evidence>
<dbReference type="InParanoid" id="A0A674C4N5"/>
<gene>
    <name evidence="13" type="primary">LOC115152819</name>
</gene>
<feature type="domain" description="GOST seven transmembrane" evidence="11">
    <location>
        <begin position="243"/>
        <end position="486"/>
    </location>
</feature>
<dbReference type="PANTHER" id="PTHR21229">
    <property type="entry name" value="LUNG SEVEN TRANSMEMBRANE RECEPTOR"/>
    <property type="match status" value="1"/>
</dbReference>
<dbReference type="Proteomes" id="UP000472277">
    <property type="component" value="Chromosome 18"/>
</dbReference>
<feature type="transmembrane region" description="Helical" evidence="9">
    <location>
        <begin position="384"/>
        <end position="402"/>
    </location>
</feature>
<keyword evidence="4 9" id="KW-1133">Transmembrane helix</keyword>
<dbReference type="InterPro" id="IPR054101">
    <property type="entry name" value="TMEM87A/B_GOLD"/>
</dbReference>
<dbReference type="AlphaFoldDB" id="A0A674C4N5"/>
<evidence type="ECO:0000256" key="5">
    <source>
        <dbReference type="ARBA" id="ARBA00023034"/>
    </source>
</evidence>
<dbReference type="InterPro" id="IPR009637">
    <property type="entry name" value="GPR107/GPR108-like"/>
</dbReference>
<dbReference type="GO" id="GO:0005829">
    <property type="term" value="C:cytosol"/>
    <property type="evidence" value="ECO:0007669"/>
    <property type="project" value="GOC"/>
</dbReference>
<evidence type="ECO:0000259" key="11">
    <source>
        <dbReference type="Pfam" id="PF06814"/>
    </source>
</evidence>
<organism evidence="13 14">
    <name type="scientific">Salmo trutta</name>
    <name type="common">Brown trout</name>
    <dbReference type="NCBI Taxonomy" id="8032"/>
    <lineage>
        <taxon>Eukaryota</taxon>
        <taxon>Metazoa</taxon>
        <taxon>Chordata</taxon>
        <taxon>Craniata</taxon>
        <taxon>Vertebrata</taxon>
        <taxon>Euteleostomi</taxon>
        <taxon>Actinopterygii</taxon>
        <taxon>Neopterygii</taxon>
        <taxon>Teleostei</taxon>
        <taxon>Protacanthopterygii</taxon>
        <taxon>Salmoniformes</taxon>
        <taxon>Salmonidae</taxon>
        <taxon>Salmoninae</taxon>
        <taxon>Salmo</taxon>
    </lineage>
</organism>
<keyword evidence="2 9" id="KW-0812">Transmembrane</keyword>